<evidence type="ECO:0000313" key="2">
    <source>
        <dbReference type="Proteomes" id="UP000607645"/>
    </source>
</evidence>
<protein>
    <submittedName>
        <fullName evidence="1">Uncharacterized protein</fullName>
    </submittedName>
</protein>
<accession>A0A8J6J4K5</accession>
<keyword evidence="2" id="KW-1185">Reference proteome</keyword>
<comment type="caution">
    <text evidence="1">The sequence shown here is derived from an EMBL/GenBank/DDBJ whole genome shotgun (WGS) entry which is preliminary data.</text>
</comment>
<reference evidence="1" key="1">
    <citation type="submission" date="2020-08" db="EMBL/GenBank/DDBJ databases">
        <title>Genome public.</title>
        <authorList>
            <person name="Liu C."/>
            <person name="Sun Q."/>
        </authorList>
    </citation>
    <scope>NUCLEOTIDE SEQUENCE</scope>
    <source>
        <strain evidence="1">NSJ-52</strain>
    </source>
</reference>
<gene>
    <name evidence="1" type="ORF">H8S62_03410</name>
</gene>
<dbReference type="RefSeq" id="WP_186918456.1">
    <property type="nucleotide sequence ID" value="NZ_JACOPQ010000002.1"/>
</dbReference>
<dbReference type="Proteomes" id="UP000607645">
    <property type="component" value="Unassembled WGS sequence"/>
</dbReference>
<name>A0A8J6J4K5_9FIRM</name>
<proteinExistence type="predicted"/>
<sequence>MKLTREHVALVIYEELKECEAIKDSPGPHPFGRYSIRDLHIAAINELWDLAQLLGVSKRLHELNEDRPA</sequence>
<dbReference type="AlphaFoldDB" id="A0A8J6J4K5"/>
<dbReference type="EMBL" id="JACOPQ010000002">
    <property type="protein sequence ID" value="MBC5736057.1"/>
    <property type="molecule type" value="Genomic_DNA"/>
</dbReference>
<organism evidence="1 2">
    <name type="scientific">Lawsonibacter faecis</name>
    <dbReference type="NCBI Taxonomy" id="2763052"/>
    <lineage>
        <taxon>Bacteria</taxon>
        <taxon>Bacillati</taxon>
        <taxon>Bacillota</taxon>
        <taxon>Clostridia</taxon>
        <taxon>Eubacteriales</taxon>
        <taxon>Oscillospiraceae</taxon>
        <taxon>Lawsonibacter</taxon>
    </lineage>
</organism>
<evidence type="ECO:0000313" key="1">
    <source>
        <dbReference type="EMBL" id="MBC5736057.1"/>
    </source>
</evidence>